<feature type="domain" description="SLH" evidence="1">
    <location>
        <begin position="81"/>
        <end position="144"/>
    </location>
</feature>
<dbReference type="RefSeq" id="WP_116479849.1">
    <property type="nucleotide sequence ID" value="NZ_QEKV01000003.1"/>
</dbReference>
<dbReference type="Proteomes" id="UP000245793">
    <property type="component" value="Unassembled WGS sequence"/>
</dbReference>
<dbReference type="AlphaFoldDB" id="A0A2U1E4E9"/>
<evidence type="ECO:0000313" key="2">
    <source>
        <dbReference type="EMBL" id="PVY94824.1"/>
    </source>
</evidence>
<comment type="caution">
    <text evidence="2">The sequence shown here is derived from an EMBL/GenBank/DDBJ whole genome shotgun (WGS) entry which is preliminary data.</text>
</comment>
<evidence type="ECO:0000313" key="3">
    <source>
        <dbReference type="Proteomes" id="UP000245793"/>
    </source>
</evidence>
<organism evidence="2 3">
    <name type="scientific">Ezakiella coagulans</name>
    <dbReference type="NCBI Taxonomy" id="46507"/>
    <lineage>
        <taxon>Bacteria</taxon>
        <taxon>Bacillati</taxon>
        <taxon>Bacillota</taxon>
        <taxon>Tissierellia</taxon>
        <taxon>Ezakiella</taxon>
    </lineage>
</organism>
<gene>
    <name evidence="2" type="ORF">C7381_10362</name>
</gene>
<protein>
    <submittedName>
        <fullName evidence="2">S-layer family protein</fullName>
    </submittedName>
</protein>
<evidence type="ECO:0000259" key="1">
    <source>
        <dbReference type="PROSITE" id="PS51272"/>
    </source>
</evidence>
<reference evidence="2 3" key="1">
    <citation type="submission" date="2018-04" db="EMBL/GenBank/DDBJ databases">
        <title>Genomic Encyclopedia of Type Strains, Phase IV (KMG-IV): sequencing the most valuable type-strain genomes for metagenomic binning, comparative biology and taxonomic classification.</title>
        <authorList>
            <person name="Goeker M."/>
        </authorList>
    </citation>
    <scope>NUCLEOTIDE SEQUENCE [LARGE SCALE GENOMIC DNA]</scope>
    <source>
        <strain evidence="2 3">DSM 20705</strain>
    </source>
</reference>
<dbReference type="InterPro" id="IPR001119">
    <property type="entry name" value="SLH_dom"/>
</dbReference>
<proteinExistence type="predicted"/>
<keyword evidence="3" id="KW-1185">Reference proteome</keyword>
<dbReference type="Pfam" id="PF00395">
    <property type="entry name" value="SLH"/>
    <property type="match status" value="1"/>
</dbReference>
<dbReference type="EMBL" id="QEKV01000003">
    <property type="protein sequence ID" value="PVY94824.1"/>
    <property type="molecule type" value="Genomic_DNA"/>
</dbReference>
<dbReference type="PROSITE" id="PS51272">
    <property type="entry name" value="SLH"/>
    <property type="match status" value="1"/>
</dbReference>
<accession>A0A2U1E4E9</accession>
<sequence>MRRIVNSLFTLFFVILFCLNSNVKAYTTKYYSEAKLLEKSDIIKGDTKGDLMLEETLQRQDLVIIIARLYSEEKRAQSMTGKLEFKDVDNKAYYRPFIIWAAEKGIMEGKSDKIFGVGDDVTVLQLETILLRILGYEEEAKNSDLIVTLSDSLGLNEGINSRNSDSIKRGELSKMIINALNIERKGSTIKLKDVLNLDIK</sequence>
<name>A0A2U1E4E9_9FIRM</name>